<dbReference type="EMBL" id="LFYR01000090">
    <property type="protein sequence ID" value="KMZ76073.1"/>
    <property type="molecule type" value="Genomic_DNA"/>
</dbReference>
<dbReference type="SUPFAM" id="SSF56112">
    <property type="entry name" value="Protein kinase-like (PK-like)"/>
    <property type="match status" value="1"/>
</dbReference>
<dbReference type="InterPro" id="IPR011009">
    <property type="entry name" value="Kinase-like_dom_sf"/>
</dbReference>
<accession>A0A0K9Q461</accession>
<keyword evidence="4" id="KW-1185">Reference proteome</keyword>
<keyword evidence="3" id="KW-0808">Transferase</keyword>
<dbReference type="STRING" id="29655.A0A0K9Q461"/>
<dbReference type="PANTHER" id="PTHR44329:SF73">
    <property type="entry name" value="OS01G0201200 PROTEIN"/>
    <property type="match status" value="1"/>
</dbReference>
<dbReference type="GO" id="GO:0004674">
    <property type="term" value="F:protein serine/threonine kinase activity"/>
    <property type="evidence" value="ECO:0000318"/>
    <property type="project" value="GO_Central"/>
</dbReference>
<proteinExistence type="predicted"/>
<dbReference type="SMART" id="SM00220">
    <property type="entry name" value="S_TKc"/>
    <property type="match status" value="1"/>
</dbReference>
<feature type="compositionally biased region" description="Basic and acidic residues" evidence="1">
    <location>
        <begin position="201"/>
        <end position="210"/>
    </location>
</feature>
<dbReference type="InterPro" id="IPR051681">
    <property type="entry name" value="Ser/Thr_Kinases-Pseudokinases"/>
</dbReference>
<dbReference type="AlphaFoldDB" id="A0A0K9Q461"/>
<name>A0A0K9Q461_ZOSMR</name>
<evidence type="ECO:0000313" key="4">
    <source>
        <dbReference type="Proteomes" id="UP000036987"/>
    </source>
</evidence>
<comment type="caution">
    <text evidence="3">The sequence shown here is derived from an EMBL/GenBank/DDBJ whole genome shotgun (WGS) entry which is preliminary data.</text>
</comment>
<dbReference type="InterPro" id="IPR008271">
    <property type="entry name" value="Ser/Thr_kinase_AS"/>
</dbReference>
<dbReference type="PRINTS" id="PR00109">
    <property type="entry name" value="TYRKINASE"/>
</dbReference>
<dbReference type="PANTHER" id="PTHR44329">
    <property type="entry name" value="SERINE/THREONINE-PROTEIN KINASE TNNI3K-RELATED"/>
    <property type="match status" value="1"/>
</dbReference>
<evidence type="ECO:0000256" key="1">
    <source>
        <dbReference type="SAM" id="MobiDB-lite"/>
    </source>
</evidence>
<gene>
    <name evidence="3" type="ORF">ZOSMA_107G00710</name>
</gene>
<dbReference type="Gene3D" id="1.10.510.10">
    <property type="entry name" value="Transferase(Phosphotransferase) domain 1"/>
    <property type="match status" value="1"/>
</dbReference>
<dbReference type="Proteomes" id="UP000036987">
    <property type="component" value="Unassembled WGS sequence"/>
</dbReference>
<dbReference type="PROSITE" id="PS00108">
    <property type="entry name" value="PROTEIN_KINASE_ST"/>
    <property type="match status" value="1"/>
</dbReference>
<dbReference type="GO" id="GO:0005524">
    <property type="term" value="F:ATP binding"/>
    <property type="evidence" value="ECO:0007669"/>
    <property type="project" value="InterPro"/>
</dbReference>
<feature type="compositionally biased region" description="Basic and acidic residues" evidence="1">
    <location>
        <begin position="49"/>
        <end position="96"/>
    </location>
</feature>
<sequence>MEDESNSWIRRTKFSSTVCHLSNNSKLSTIPTAIQSSRTSDPSMSSDWMKTKSWFEDPETKKTGDSPLPETKKTGDSPLPETKKTGDSPLPEIKDKGILELKNTQLLRAKHVSKKLVLPPKLIAKANLSDFDFQRPTLIMNLNLHASPILKQHDKRSPSPTKFMGDSRSVSFPSVREDGLKKKKTRPKNRTLSPPPPATPRSDEFKDARLGSKRFSTPVPRRKGNDGGGGGGIIKKLITRESINHRERRKENSSRIFDSTGVKVSAFDAMMDCRIEKSDLYIGHRFAIGAGSRLYHGNYKTQHVAVKFISLPDDKENDTALASQLEKQFTGEASILSRLHHQNIIKLVGVIQDPFGIVTEYLPGGTLRGYMHKLEKRALPLQKLIAMGLAIARGMDFVHSKSIIHRDLKPENILFDEDCCVKIADFGIACDETYCNSSLAADDKGTYRFMAPEMIKNKPYGRKVDVYSFGLVFWEMLTGRIPFEDMNPYQAAHAVVNKNLRPAIPANCPAPLGVFIEQCWTLHPEKRPEFEQIVKVLEQFESAVARDGLLNQVPSIAIEEHNKKSSNWMQKFKHSSTQSNTATAIHFVPKLL</sequence>
<protein>
    <submittedName>
        <fullName evidence="3">Protein kinase (PK)</fullName>
    </submittedName>
</protein>
<feature type="region of interest" description="Disordered" evidence="1">
    <location>
        <begin position="150"/>
        <end position="234"/>
    </location>
</feature>
<evidence type="ECO:0000313" key="3">
    <source>
        <dbReference type="EMBL" id="KMZ76073.1"/>
    </source>
</evidence>
<feature type="compositionally biased region" description="Polar residues" evidence="1">
    <location>
        <begin position="25"/>
        <end position="35"/>
    </location>
</feature>
<dbReference type="GO" id="GO:0007165">
    <property type="term" value="P:signal transduction"/>
    <property type="evidence" value="ECO:0000318"/>
    <property type="project" value="GO_Central"/>
</dbReference>
<dbReference type="CDD" id="cd13999">
    <property type="entry name" value="STKc_MAP3K-like"/>
    <property type="match status" value="1"/>
</dbReference>
<keyword evidence="3" id="KW-0418">Kinase</keyword>
<dbReference type="Pfam" id="PF07714">
    <property type="entry name" value="PK_Tyr_Ser-Thr"/>
    <property type="match status" value="1"/>
</dbReference>
<evidence type="ECO:0000259" key="2">
    <source>
        <dbReference type="PROSITE" id="PS50011"/>
    </source>
</evidence>
<dbReference type="InterPro" id="IPR001245">
    <property type="entry name" value="Ser-Thr/Tyr_kinase_cat_dom"/>
</dbReference>
<dbReference type="Gene3D" id="3.30.200.20">
    <property type="entry name" value="Phosphorylase Kinase, domain 1"/>
    <property type="match status" value="1"/>
</dbReference>
<dbReference type="PROSITE" id="PS50011">
    <property type="entry name" value="PROTEIN_KINASE_DOM"/>
    <property type="match status" value="1"/>
</dbReference>
<dbReference type="OMA" id="DDANSWI"/>
<feature type="compositionally biased region" description="Low complexity" evidence="1">
    <location>
        <begin position="36"/>
        <end position="46"/>
    </location>
</feature>
<dbReference type="InterPro" id="IPR000719">
    <property type="entry name" value="Prot_kinase_dom"/>
</dbReference>
<feature type="domain" description="Protein kinase" evidence="2">
    <location>
        <begin position="280"/>
        <end position="541"/>
    </location>
</feature>
<feature type="region of interest" description="Disordered" evidence="1">
    <location>
        <begin position="25"/>
        <end position="96"/>
    </location>
</feature>
<organism evidence="3 4">
    <name type="scientific">Zostera marina</name>
    <name type="common">Eelgrass</name>
    <dbReference type="NCBI Taxonomy" id="29655"/>
    <lineage>
        <taxon>Eukaryota</taxon>
        <taxon>Viridiplantae</taxon>
        <taxon>Streptophyta</taxon>
        <taxon>Embryophyta</taxon>
        <taxon>Tracheophyta</taxon>
        <taxon>Spermatophyta</taxon>
        <taxon>Magnoliopsida</taxon>
        <taxon>Liliopsida</taxon>
        <taxon>Zosteraceae</taxon>
        <taxon>Zostera</taxon>
    </lineage>
</organism>
<dbReference type="OrthoDB" id="4062651at2759"/>
<reference evidence="4" key="1">
    <citation type="journal article" date="2016" name="Nature">
        <title>The genome of the seagrass Zostera marina reveals angiosperm adaptation to the sea.</title>
        <authorList>
            <person name="Olsen J.L."/>
            <person name="Rouze P."/>
            <person name="Verhelst B."/>
            <person name="Lin Y.-C."/>
            <person name="Bayer T."/>
            <person name="Collen J."/>
            <person name="Dattolo E."/>
            <person name="De Paoli E."/>
            <person name="Dittami S."/>
            <person name="Maumus F."/>
            <person name="Michel G."/>
            <person name="Kersting A."/>
            <person name="Lauritano C."/>
            <person name="Lohaus R."/>
            <person name="Toepel M."/>
            <person name="Tonon T."/>
            <person name="Vanneste K."/>
            <person name="Amirebrahimi M."/>
            <person name="Brakel J."/>
            <person name="Bostroem C."/>
            <person name="Chovatia M."/>
            <person name="Grimwood J."/>
            <person name="Jenkins J.W."/>
            <person name="Jueterbock A."/>
            <person name="Mraz A."/>
            <person name="Stam W.T."/>
            <person name="Tice H."/>
            <person name="Bornberg-Bauer E."/>
            <person name="Green P.J."/>
            <person name="Pearson G.A."/>
            <person name="Procaccini G."/>
            <person name="Duarte C.M."/>
            <person name="Schmutz J."/>
            <person name="Reusch T.B.H."/>
            <person name="Van de Peer Y."/>
        </authorList>
    </citation>
    <scope>NUCLEOTIDE SEQUENCE [LARGE SCALE GENOMIC DNA]</scope>
    <source>
        <strain evidence="4">cv. Finnish</strain>
    </source>
</reference>